<evidence type="ECO:0000256" key="2">
    <source>
        <dbReference type="ARBA" id="ARBA00022737"/>
    </source>
</evidence>
<evidence type="ECO:0000313" key="8">
    <source>
        <dbReference type="Proteomes" id="UP001329430"/>
    </source>
</evidence>
<feature type="domain" description="C2H2-type" evidence="6">
    <location>
        <begin position="177"/>
        <end position="204"/>
    </location>
</feature>
<dbReference type="Proteomes" id="UP001329430">
    <property type="component" value="Chromosome 10"/>
</dbReference>
<dbReference type="SUPFAM" id="SSF57667">
    <property type="entry name" value="beta-beta-alpha zinc fingers"/>
    <property type="match status" value="2"/>
</dbReference>
<evidence type="ECO:0000313" key="7">
    <source>
        <dbReference type="EMBL" id="KAK5638475.1"/>
    </source>
</evidence>
<evidence type="ECO:0000256" key="1">
    <source>
        <dbReference type="ARBA" id="ARBA00022723"/>
    </source>
</evidence>
<gene>
    <name evidence="7" type="ORF">RI129_012770</name>
</gene>
<comment type="caution">
    <text evidence="7">The sequence shown here is derived from an EMBL/GenBank/DDBJ whole genome shotgun (WGS) entry which is preliminary data.</text>
</comment>
<dbReference type="PANTHER" id="PTHR24379">
    <property type="entry name" value="KRAB AND ZINC FINGER DOMAIN-CONTAINING"/>
    <property type="match status" value="1"/>
</dbReference>
<name>A0AAN7UUB4_9COLE</name>
<dbReference type="Gene3D" id="3.30.160.60">
    <property type="entry name" value="Classic Zinc Finger"/>
    <property type="match status" value="3"/>
</dbReference>
<dbReference type="PANTHER" id="PTHR24379:SF121">
    <property type="entry name" value="C2H2-TYPE DOMAIN-CONTAINING PROTEIN"/>
    <property type="match status" value="1"/>
</dbReference>
<dbReference type="InterPro" id="IPR012934">
    <property type="entry name" value="Znf_AD"/>
</dbReference>
<evidence type="ECO:0000256" key="4">
    <source>
        <dbReference type="ARBA" id="ARBA00022833"/>
    </source>
</evidence>
<dbReference type="EMBL" id="JAVRBK010000010">
    <property type="protein sequence ID" value="KAK5638475.1"/>
    <property type="molecule type" value="Genomic_DNA"/>
</dbReference>
<evidence type="ECO:0000256" key="5">
    <source>
        <dbReference type="PROSITE-ProRule" id="PRU00042"/>
    </source>
</evidence>
<keyword evidence="3 5" id="KW-0863">Zinc-finger</keyword>
<dbReference type="SMART" id="SM00868">
    <property type="entry name" value="zf-AD"/>
    <property type="match status" value="1"/>
</dbReference>
<feature type="domain" description="C2H2-type" evidence="6">
    <location>
        <begin position="381"/>
        <end position="403"/>
    </location>
</feature>
<feature type="domain" description="C2H2-type" evidence="6">
    <location>
        <begin position="353"/>
        <end position="380"/>
    </location>
</feature>
<feature type="domain" description="C2H2-type" evidence="6">
    <location>
        <begin position="288"/>
        <end position="315"/>
    </location>
</feature>
<dbReference type="AlphaFoldDB" id="A0AAN7UUB4"/>
<keyword evidence="8" id="KW-1185">Reference proteome</keyword>
<dbReference type="PROSITE" id="PS00028">
    <property type="entry name" value="ZINC_FINGER_C2H2_1"/>
    <property type="match status" value="2"/>
</dbReference>
<sequence length="403" mass="46825">MSHICRTCLEEINDNNRLNLDNDENNVKTQLSECVPELDLDLIPNAYLCVYCARVLQNSYEFKLKCLQSEEVIREHMKERILPDLDIIKSDFRPHSDLFNVESLHTGMEVVYIHEDRDEDDVESFLDNKAIIIQPSNVTPSPPNNVKSTATLSRIKSEEQKLYTHVTYSSKKIDHTFDCTKCDFKTTRSFLLKQHSTTHDDNKSCSKPTTVLVTRNGIKEYVCDRCPFKTKKKLRYHKHKRSHNDPNFLCKICLFNASSKTALRNHLRGHDNLKITIKVPNTLTEDPYKCLKCSYTATGLKKLKKHQKTHKVSTADNNVVYKCTTCKYETNNNSLLQEHKAIHTKRRDDPKVSQCPECPITLKYQSKLKFHLKHHTGNRQFKCHLCTYNVSTASNLKKHLVFH</sequence>
<dbReference type="GO" id="GO:0008270">
    <property type="term" value="F:zinc ion binding"/>
    <property type="evidence" value="ECO:0007669"/>
    <property type="project" value="UniProtKB-KW"/>
</dbReference>
<feature type="domain" description="C2H2-type" evidence="6">
    <location>
        <begin position="321"/>
        <end position="348"/>
    </location>
</feature>
<protein>
    <recommendedName>
        <fullName evidence="6">C2H2-type domain-containing protein</fullName>
    </recommendedName>
</protein>
<dbReference type="SMART" id="SM00355">
    <property type="entry name" value="ZnF_C2H2"/>
    <property type="match status" value="7"/>
</dbReference>
<dbReference type="InterPro" id="IPR036236">
    <property type="entry name" value="Znf_C2H2_sf"/>
</dbReference>
<evidence type="ECO:0000259" key="6">
    <source>
        <dbReference type="PROSITE" id="PS50157"/>
    </source>
</evidence>
<keyword evidence="1" id="KW-0479">Metal-binding</keyword>
<keyword evidence="4" id="KW-0862">Zinc</keyword>
<dbReference type="InterPro" id="IPR013087">
    <property type="entry name" value="Znf_C2H2_type"/>
</dbReference>
<reference evidence="7 8" key="1">
    <citation type="journal article" date="2024" name="Insects">
        <title>An Improved Chromosome-Level Genome Assembly of the Firefly Pyrocoelia pectoralis.</title>
        <authorList>
            <person name="Fu X."/>
            <person name="Meyer-Rochow V.B."/>
            <person name="Ballantyne L."/>
            <person name="Zhu X."/>
        </authorList>
    </citation>
    <scope>NUCLEOTIDE SEQUENCE [LARGE SCALE GENOMIC DNA]</scope>
    <source>
        <strain evidence="7">XCY_ONT2</strain>
    </source>
</reference>
<dbReference type="GO" id="GO:0005634">
    <property type="term" value="C:nucleus"/>
    <property type="evidence" value="ECO:0007669"/>
    <property type="project" value="InterPro"/>
</dbReference>
<accession>A0AAN7UUB4</accession>
<evidence type="ECO:0000256" key="3">
    <source>
        <dbReference type="ARBA" id="ARBA00022771"/>
    </source>
</evidence>
<keyword evidence="2" id="KW-0677">Repeat</keyword>
<organism evidence="7 8">
    <name type="scientific">Pyrocoelia pectoralis</name>
    <dbReference type="NCBI Taxonomy" id="417401"/>
    <lineage>
        <taxon>Eukaryota</taxon>
        <taxon>Metazoa</taxon>
        <taxon>Ecdysozoa</taxon>
        <taxon>Arthropoda</taxon>
        <taxon>Hexapoda</taxon>
        <taxon>Insecta</taxon>
        <taxon>Pterygota</taxon>
        <taxon>Neoptera</taxon>
        <taxon>Endopterygota</taxon>
        <taxon>Coleoptera</taxon>
        <taxon>Polyphaga</taxon>
        <taxon>Elateriformia</taxon>
        <taxon>Elateroidea</taxon>
        <taxon>Lampyridae</taxon>
        <taxon>Lampyrinae</taxon>
        <taxon>Pyrocoelia</taxon>
    </lineage>
</organism>
<proteinExistence type="predicted"/>
<dbReference type="PROSITE" id="PS50157">
    <property type="entry name" value="ZINC_FINGER_C2H2_2"/>
    <property type="match status" value="5"/>
</dbReference>